<accession>A0A0P9MSM2</accession>
<dbReference type="Proteomes" id="UP000050381">
    <property type="component" value="Unassembled WGS sequence"/>
</dbReference>
<sequence>LFQQNRSIAATQHRLLRLWGMALKWLRSPRAVTEAAVSDINKILTRLSHQ</sequence>
<evidence type="ECO:0000313" key="2">
    <source>
        <dbReference type="Proteomes" id="UP000050381"/>
    </source>
</evidence>
<comment type="caution">
    <text evidence="1">The sequence shown here is derived from an EMBL/GenBank/DDBJ whole genome shotgun (WGS) entry which is preliminary data.</text>
</comment>
<gene>
    <name evidence="1" type="ORF">ALO79_05143</name>
</gene>
<name>A0A0P9MSM2_PSESX</name>
<reference evidence="1 2" key="1">
    <citation type="submission" date="2015-09" db="EMBL/GenBank/DDBJ databases">
        <title>Genome announcement of multiple Pseudomonas syringae strains.</title>
        <authorList>
            <person name="Thakur S."/>
            <person name="Wang P.W."/>
            <person name="Gong Y."/>
            <person name="Weir B.S."/>
            <person name="Guttman D.S."/>
        </authorList>
    </citation>
    <scope>NUCLEOTIDE SEQUENCE [LARGE SCALE GENOMIC DNA]</scope>
    <source>
        <strain evidence="1 2">ICMP9419</strain>
    </source>
</reference>
<feature type="non-terminal residue" evidence="1">
    <location>
        <position position="1"/>
    </location>
</feature>
<protein>
    <submittedName>
        <fullName evidence="1">Uncharacterized protein</fullName>
    </submittedName>
</protein>
<evidence type="ECO:0000313" key="1">
    <source>
        <dbReference type="EMBL" id="KPW95025.1"/>
    </source>
</evidence>
<dbReference type="AlphaFoldDB" id="A0A0P9MSM2"/>
<organism evidence="1 2">
    <name type="scientific">Pseudomonas syringae pv. castaneae</name>
    <dbReference type="NCBI Taxonomy" id="264450"/>
    <lineage>
        <taxon>Bacteria</taxon>
        <taxon>Pseudomonadati</taxon>
        <taxon>Pseudomonadota</taxon>
        <taxon>Gammaproteobacteria</taxon>
        <taxon>Pseudomonadales</taxon>
        <taxon>Pseudomonadaceae</taxon>
        <taxon>Pseudomonas</taxon>
        <taxon>Pseudomonas syringae</taxon>
    </lineage>
</organism>
<dbReference type="PATRIC" id="fig|264450.4.peg.6072"/>
<proteinExistence type="predicted"/>
<dbReference type="EMBL" id="LJQD01000281">
    <property type="protein sequence ID" value="KPW95025.1"/>
    <property type="molecule type" value="Genomic_DNA"/>
</dbReference>